<dbReference type="EMBL" id="KN847044">
    <property type="protein sequence ID" value="KIW25229.1"/>
    <property type="molecule type" value="Genomic_DNA"/>
</dbReference>
<evidence type="ECO:0000313" key="1">
    <source>
        <dbReference type="EMBL" id="KIW25229.1"/>
    </source>
</evidence>
<dbReference type="OrthoDB" id="419183at2759"/>
<evidence type="ECO:0000313" key="2">
    <source>
        <dbReference type="Proteomes" id="UP000054466"/>
    </source>
</evidence>
<dbReference type="HOGENOM" id="CLU_1481828_0_0_1"/>
<dbReference type="RefSeq" id="XP_016245445.1">
    <property type="nucleotide sequence ID" value="XM_016395589.1"/>
</dbReference>
<dbReference type="GeneID" id="27347619"/>
<dbReference type="Proteomes" id="UP000054466">
    <property type="component" value="Unassembled WGS sequence"/>
</dbReference>
<dbReference type="AlphaFoldDB" id="A0A0D2CNW2"/>
<sequence>MTRRSSITVAIPDRETRRSELKCISLIEQASGATISITRDNRIPPNQGNLLTFLRRVSKGLQDIDVADVVGALEEVVQRCVTEPDFGGYGLIEQQSLQPSQEADVLFLCSALLEALKSAARARARPPLFSERPKGRRGMTIAEKIFAMHDVSRRGFVMSGDIIQVDVDWVLASELSWQCTIL</sequence>
<accession>A0A0D2CNW2</accession>
<proteinExistence type="predicted"/>
<name>A0A0D2CNW2_9EURO</name>
<dbReference type="STRING" id="569365.A0A0D2CNW2"/>
<dbReference type="VEuPathDB" id="FungiDB:PV07_08425"/>
<protein>
    <submittedName>
        <fullName evidence="1">Uncharacterized protein</fullName>
    </submittedName>
</protein>
<gene>
    <name evidence="1" type="ORF">PV07_08425</name>
</gene>
<reference evidence="1 2" key="1">
    <citation type="submission" date="2015-01" db="EMBL/GenBank/DDBJ databases">
        <title>The Genome Sequence of Cladophialophora immunda CBS83496.</title>
        <authorList>
            <consortium name="The Broad Institute Genomics Platform"/>
            <person name="Cuomo C."/>
            <person name="de Hoog S."/>
            <person name="Gorbushina A."/>
            <person name="Stielow B."/>
            <person name="Teixiera M."/>
            <person name="Abouelleil A."/>
            <person name="Chapman S.B."/>
            <person name="Priest M."/>
            <person name="Young S.K."/>
            <person name="Wortman J."/>
            <person name="Nusbaum C."/>
            <person name="Birren B."/>
        </authorList>
    </citation>
    <scope>NUCLEOTIDE SEQUENCE [LARGE SCALE GENOMIC DNA]</scope>
    <source>
        <strain evidence="1 2">CBS 83496</strain>
    </source>
</reference>
<organism evidence="1 2">
    <name type="scientific">Cladophialophora immunda</name>
    <dbReference type="NCBI Taxonomy" id="569365"/>
    <lineage>
        <taxon>Eukaryota</taxon>
        <taxon>Fungi</taxon>
        <taxon>Dikarya</taxon>
        <taxon>Ascomycota</taxon>
        <taxon>Pezizomycotina</taxon>
        <taxon>Eurotiomycetes</taxon>
        <taxon>Chaetothyriomycetidae</taxon>
        <taxon>Chaetothyriales</taxon>
        <taxon>Herpotrichiellaceae</taxon>
        <taxon>Cladophialophora</taxon>
    </lineage>
</organism>
<keyword evidence="2" id="KW-1185">Reference proteome</keyword>